<accession>A0A9P4QYK3</accession>
<comment type="caution">
    <text evidence="2">The sequence shown here is derived from an EMBL/GenBank/DDBJ whole genome shotgun (WGS) entry which is preliminary data.</text>
</comment>
<feature type="region of interest" description="Disordered" evidence="1">
    <location>
        <begin position="111"/>
        <end position="150"/>
    </location>
</feature>
<evidence type="ECO:0000256" key="1">
    <source>
        <dbReference type="SAM" id="MobiDB-lite"/>
    </source>
</evidence>
<organism evidence="2 3">
    <name type="scientific">Polyplosphaeria fusca</name>
    <dbReference type="NCBI Taxonomy" id="682080"/>
    <lineage>
        <taxon>Eukaryota</taxon>
        <taxon>Fungi</taxon>
        <taxon>Dikarya</taxon>
        <taxon>Ascomycota</taxon>
        <taxon>Pezizomycotina</taxon>
        <taxon>Dothideomycetes</taxon>
        <taxon>Pleosporomycetidae</taxon>
        <taxon>Pleosporales</taxon>
        <taxon>Tetraplosphaeriaceae</taxon>
        <taxon>Polyplosphaeria</taxon>
    </lineage>
</organism>
<dbReference type="OrthoDB" id="9988102at2759"/>
<name>A0A9P4QYK3_9PLEO</name>
<reference evidence="2" key="1">
    <citation type="journal article" date="2020" name="Stud. Mycol.">
        <title>101 Dothideomycetes genomes: a test case for predicting lifestyles and emergence of pathogens.</title>
        <authorList>
            <person name="Haridas S."/>
            <person name="Albert R."/>
            <person name="Binder M."/>
            <person name="Bloem J."/>
            <person name="Labutti K."/>
            <person name="Salamov A."/>
            <person name="Andreopoulos B."/>
            <person name="Baker S."/>
            <person name="Barry K."/>
            <person name="Bills G."/>
            <person name="Bluhm B."/>
            <person name="Cannon C."/>
            <person name="Castanera R."/>
            <person name="Culley D."/>
            <person name="Daum C."/>
            <person name="Ezra D."/>
            <person name="Gonzalez J."/>
            <person name="Henrissat B."/>
            <person name="Kuo A."/>
            <person name="Liang C."/>
            <person name="Lipzen A."/>
            <person name="Lutzoni F."/>
            <person name="Magnuson J."/>
            <person name="Mondo S."/>
            <person name="Nolan M."/>
            <person name="Ohm R."/>
            <person name="Pangilinan J."/>
            <person name="Park H.-J."/>
            <person name="Ramirez L."/>
            <person name="Alfaro M."/>
            <person name="Sun H."/>
            <person name="Tritt A."/>
            <person name="Yoshinaga Y."/>
            <person name="Zwiers L.-H."/>
            <person name="Turgeon B."/>
            <person name="Goodwin S."/>
            <person name="Spatafora J."/>
            <person name="Crous P."/>
            <person name="Grigoriev I."/>
        </authorList>
    </citation>
    <scope>NUCLEOTIDE SEQUENCE</scope>
    <source>
        <strain evidence="2">CBS 125425</strain>
    </source>
</reference>
<evidence type="ECO:0000313" key="2">
    <source>
        <dbReference type="EMBL" id="KAF2735219.1"/>
    </source>
</evidence>
<dbReference type="AlphaFoldDB" id="A0A9P4QYK3"/>
<dbReference type="EMBL" id="ML996138">
    <property type="protein sequence ID" value="KAF2735219.1"/>
    <property type="molecule type" value="Genomic_DNA"/>
</dbReference>
<gene>
    <name evidence="2" type="ORF">EJ04DRAFT_523014</name>
</gene>
<protein>
    <submittedName>
        <fullName evidence="2">Uncharacterized protein</fullName>
    </submittedName>
</protein>
<proteinExistence type="predicted"/>
<dbReference type="Proteomes" id="UP000799444">
    <property type="component" value="Unassembled WGS sequence"/>
</dbReference>
<keyword evidence="3" id="KW-1185">Reference proteome</keyword>
<sequence length="391" mass="43170">MDHLVLYAPSIMTPPGSKSTVLQEVTHRRSNPRVPLEVPVIQSMKRLQQTPDLHRLQMQVPPPAPLATSSGPSLMPINLRGGYVRAKSWVVNHWPPSAGFARSQAAPVSISTTSGASHAPHVVKQTSTATVSEEQNDDRENIVAPYQKDPVNAKLQDKEEQTNNNSSINVHPVINPTLGPAPTNAENTGEKSVPLPPTLDVIEPFGGLKSPDLDAVLMREFPGAIDRPSNDKAYDTTKPTCSLNLVCYSRGCKMSQISVTTPARFASKQEFKTELAANEKLLVTDKQLFQELQRLYMSKIAVLPGTTFNTRAPVRIHHGRGPVRIQSPRLLHDRDRMVGTYAFVTLSTKLTWVWRDAQTAFTVATFILTVATVFYNCKIGEKILVSYYSRS</sequence>
<evidence type="ECO:0000313" key="3">
    <source>
        <dbReference type="Proteomes" id="UP000799444"/>
    </source>
</evidence>
<feature type="compositionally biased region" description="Polar residues" evidence="1">
    <location>
        <begin position="124"/>
        <end position="133"/>
    </location>
</feature>